<proteinExistence type="predicted"/>
<dbReference type="Proteomes" id="UP001420932">
    <property type="component" value="Unassembled WGS sequence"/>
</dbReference>
<evidence type="ECO:0000313" key="1">
    <source>
        <dbReference type="EMBL" id="KAK9136286.1"/>
    </source>
</evidence>
<sequence length="74" mass="8136">MIIPLNFTKVEQSAILDEIIKYIPLAATRLRALQSCRDASSGRSPSAATKAGLCRGDCELVFYDHRRWVGNSGP</sequence>
<comment type="caution">
    <text evidence="1">The sequence shown here is derived from an EMBL/GenBank/DDBJ whole genome shotgun (WGS) entry which is preliminary data.</text>
</comment>
<gene>
    <name evidence="1" type="ORF">Syun_015616</name>
</gene>
<organism evidence="1 2">
    <name type="scientific">Stephania yunnanensis</name>
    <dbReference type="NCBI Taxonomy" id="152371"/>
    <lineage>
        <taxon>Eukaryota</taxon>
        <taxon>Viridiplantae</taxon>
        <taxon>Streptophyta</taxon>
        <taxon>Embryophyta</taxon>
        <taxon>Tracheophyta</taxon>
        <taxon>Spermatophyta</taxon>
        <taxon>Magnoliopsida</taxon>
        <taxon>Ranunculales</taxon>
        <taxon>Menispermaceae</taxon>
        <taxon>Menispermoideae</taxon>
        <taxon>Cissampelideae</taxon>
        <taxon>Stephania</taxon>
    </lineage>
</organism>
<name>A0AAP0PCZ8_9MAGN</name>
<dbReference type="EMBL" id="JBBNAF010000006">
    <property type="protein sequence ID" value="KAK9136286.1"/>
    <property type="molecule type" value="Genomic_DNA"/>
</dbReference>
<evidence type="ECO:0000313" key="2">
    <source>
        <dbReference type="Proteomes" id="UP001420932"/>
    </source>
</evidence>
<protein>
    <submittedName>
        <fullName evidence="1">Uncharacterized protein</fullName>
    </submittedName>
</protein>
<dbReference type="AlphaFoldDB" id="A0AAP0PCZ8"/>
<reference evidence="1 2" key="1">
    <citation type="submission" date="2024-01" db="EMBL/GenBank/DDBJ databases">
        <title>Genome assemblies of Stephania.</title>
        <authorList>
            <person name="Yang L."/>
        </authorList>
    </citation>
    <scope>NUCLEOTIDE SEQUENCE [LARGE SCALE GENOMIC DNA]</scope>
    <source>
        <strain evidence="1">YNDBR</strain>
        <tissue evidence="1">Leaf</tissue>
    </source>
</reference>
<accession>A0AAP0PCZ8</accession>
<keyword evidence="2" id="KW-1185">Reference proteome</keyword>